<dbReference type="Proteomes" id="UP000199408">
    <property type="component" value="Unassembled WGS sequence"/>
</dbReference>
<evidence type="ECO:0000256" key="5">
    <source>
        <dbReference type="RuleBase" id="RU362125"/>
    </source>
</evidence>
<dbReference type="STRING" id="47864.GA0070560_10650"/>
<organism evidence="10 11">
    <name type="scientific">Micromonospora halophytica</name>
    <dbReference type="NCBI Taxonomy" id="47864"/>
    <lineage>
        <taxon>Bacteria</taxon>
        <taxon>Bacillati</taxon>
        <taxon>Actinomycetota</taxon>
        <taxon>Actinomycetes</taxon>
        <taxon>Micromonosporales</taxon>
        <taxon>Micromonosporaceae</taxon>
        <taxon>Micromonospora</taxon>
    </lineage>
</organism>
<keyword evidence="3 5" id="KW-0285">Flavoprotein</keyword>
<dbReference type="InterPro" id="IPR009075">
    <property type="entry name" value="AcylCo_DH/oxidase_C"/>
</dbReference>
<evidence type="ECO:0000313" key="11">
    <source>
        <dbReference type="Proteomes" id="UP000199408"/>
    </source>
</evidence>
<dbReference type="Pfam" id="PF00441">
    <property type="entry name" value="Acyl-CoA_dh_1"/>
    <property type="match status" value="1"/>
</dbReference>
<dbReference type="EMBL" id="FMDN01000006">
    <property type="protein sequence ID" value="SCG49596.1"/>
    <property type="molecule type" value="Genomic_DNA"/>
</dbReference>
<dbReference type="InterPro" id="IPR052166">
    <property type="entry name" value="Diverse_Acyl-CoA_DH"/>
</dbReference>
<evidence type="ECO:0000259" key="7">
    <source>
        <dbReference type="Pfam" id="PF02770"/>
    </source>
</evidence>
<comment type="similarity">
    <text evidence="2 5">Belongs to the acyl-CoA dehydrogenase family.</text>
</comment>
<dbReference type="SUPFAM" id="SSF56645">
    <property type="entry name" value="Acyl-CoA dehydrogenase NM domain-like"/>
    <property type="match status" value="1"/>
</dbReference>
<evidence type="ECO:0000256" key="3">
    <source>
        <dbReference type="ARBA" id="ARBA00022630"/>
    </source>
</evidence>
<feature type="domain" description="Acyl-CoA oxidase/dehydrogenase middle" evidence="7">
    <location>
        <begin position="162"/>
        <end position="265"/>
    </location>
</feature>
<comment type="cofactor">
    <cofactor evidence="1 5">
        <name>FAD</name>
        <dbReference type="ChEBI" id="CHEBI:57692"/>
    </cofactor>
</comment>
<proteinExistence type="inferred from homology"/>
<name>A0A1C5HU98_9ACTN</name>
<accession>A0A1C5HU98</accession>
<evidence type="ECO:0000259" key="8">
    <source>
        <dbReference type="Pfam" id="PF02771"/>
    </source>
</evidence>
<evidence type="ECO:0000256" key="4">
    <source>
        <dbReference type="ARBA" id="ARBA00022827"/>
    </source>
</evidence>
<dbReference type="PANTHER" id="PTHR42803">
    <property type="entry name" value="ACYL-COA DEHYDROGENASE"/>
    <property type="match status" value="1"/>
</dbReference>
<dbReference type="InterPro" id="IPR037069">
    <property type="entry name" value="AcylCoA_DH/ox_N_sf"/>
</dbReference>
<feature type="domain" description="Acyl-CoA dehydrogenase/oxidase C-terminal" evidence="6">
    <location>
        <begin position="292"/>
        <end position="458"/>
    </location>
</feature>
<feature type="domain" description="Acetyl-CoA dehydrogenase-like C-terminal" evidence="9">
    <location>
        <begin position="476"/>
        <end position="597"/>
    </location>
</feature>
<dbReference type="Gene3D" id="1.20.140.10">
    <property type="entry name" value="Butyryl-CoA Dehydrogenase, subunit A, domain 3"/>
    <property type="match status" value="1"/>
</dbReference>
<dbReference type="AlphaFoldDB" id="A0A1C5HU98"/>
<dbReference type="SUPFAM" id="SSF47203">
    <property type="entry name" value="Acyl-CoA dehydrogenase C-terminal domain-like"/>
    <property type="match status" value="1"/>
</dbReference>
<keyword evidence="11" id="KW-1185">Reference proteome</keyword>
<dbReference type="InterPro" id="IPR006091">
    <property type="entry name" value="Acyl-CoA_Oxase/DH_mid-dom"/>
</dbReference>
<dbReference type="Gene3D" id="1.10.540.10">
    <property type="entry name" value="Acyl-CoA dehydrogenase/oxidase, N-terminal domain"/>
    <property type="match status" value="1"/>
</dbReference>
<dbReference type="Pfam" id="PF02771">
    <property type="entry name" value="Acyl-CoA_dh_N"/>
    <property type="match status" value="1"/>
</dbReference>
<evidence type="ECO:0000259" key="9">
    <source>
        <dbReference type="Pfam" id="PF12806"/>
    </source>
</evidence>
<keyword evidence="5" id="KW-0560">Oxidoreductase</keyword>
<evidence type="ECO:0000313" key="10">
    <source>
        <dbReference type="EMBL" id="SCG49596.1"/>
    </source>
</evidence>
<evidence type="ECO:0000259" key="6">
    <source>
        <dbReference type="Pfam" id="PF00441"/>
    </source>
</evidence>
<keyword evidence="4 5" id="KW-0274">FAD</keyword>
<dbReference type="InterPro" id="IPR025878">
    <property type="entry name" value="Acyl-CoA_dh-like_C_dom"/>
</dbReference>
<dbReference type="InterPro" id="IPR036250">
    <property type="entry name" value="AcylCo_DH-like_C"/>
</dbReference>
<reference evidence="11" key="1">
    <citation type="submission" date="2016-06" db="EMBL/GenBank/DDBJ databases">
        <authorList>
            <person name="Varghese N."/>
        </authorList>
    </citation>
    <scope>NUCLEOTIDE SEQUENCE [LARGE SCALE GENOMIC DNA]</scope>
    <source>
        <strain evidence="11">DSM 43171</strain>
    </source>
</reference>
<feature type="domain" description="Acyl-CoA dehydrogenase/oxidase N-terminal" evidence="8">
    <location>
        <begin position="41"/>
        <end position="156"/>
    </location>
</feature>
<dbReference type="GO" id="GO:0050660">
    <property type="term" value="F:flavin adenine dinucleotide binding"/>
    <property type="evidence" value="ECO:0007669"/>
    <property type="project" value="InterPro"/>
</dbReference>
<dbReference type="InterPro" id="IPR046373">
    <property type="entry name" value="Acyl-CoA_Oxase/DH_mid-dom_sf"/>
</dbReference>
<protein>
    <submittedName>
        <fullName evidence="10">Butyryl-CoA dehydrogenase</fullName>
    </submittedName>
</protein>
<dbReference type="Pfam" id="PF02770">
    <property type="entry name" value="Acyl-CoA_dh_M"/>
    <property type="match status" value="1"/>
</dbReference>
<dbReference type="PANTHER" id="PTHR42803:SF3">
    <property type="entry name" value="ACYL-COA DEHYDROGENASE-RELATED"/>
    <property type="match status" value="1"/>
</dbReference>
<dbReference type="Pfam" id="PF12806">
    <property type="entry name" value="Acyl-CoA_dh_C"/>
    <property type="match status" value="1"/>
</dbReference>
<evidence type="ECO:0000256" key="1">
    <source>
        <dbReference type="ARBA" id="ARBA00001974"/>
    </source>
</evidence>
<gene>
    <name evidence="10" type="ORF">GA0070560_10650</name>
</gene>
<dbReference type="InterPro" id="IPR009100">
    <property type="entry name" value="AcylCoA_DH/oxidase_NM_dom_sf"/>
</dbReference>
<dbReference type="Gene3D" id="2.40.110.10">
    <property type="entry name" value="Butyryl-CoA Dehydrogenase, subunit A, domain 2"/>
    <property type="match status" value="1"/>
</dbReference>
<sequence length="602" mass="65311">MSSTLLSRRDLRFLLYEWLDVCRLTERPRYAEHSRETFDDVLDLAERLAVEQFAPHNRAADTSEPTVSGGRVRMIPQVKAALDVFARTGLLAASMDEAVGGMQLPHVVSAAAFGFLQAANVGTSAYPFLTLGNANLLLAHGSAEQVDTYVRPMVQGRFFGTMCLSEPQAGSSLADITTRAEPQDDGTYRLFGTKMWISGGDHELAENIVHLVLAKIPGGPAGVKGISLFVVPKTLVGPDGALGARNDVTLVGLNHKMGYRGTTNTLLNFGEGVHRPDGRPGAVGHLVGPPHQGLAQMFHMMNEARIGVGAGATALGYTGYLKSLAYARQRPQGRPTADKDPTAPQVPIVAHTDVRRMLLAQKSYVEGALALVLYCGRLLDEERTAPEVTDRERAHLLLDMLTPIAKSWPSQWCLAANDLAIQVHGGYGYTRDYDVEQHWRDNRLNPIHEGTHGIQALDLLGRKATMGGGAGLALLLETIGATVSRAWKADGEAAELAARLGTAVDRIAATTRRLWGSGDPALALANASVYLEAVGHVVVAWMWLEQLLAIDAAPAGVDADFYAGKRQAARYFFRHELPRTGPQFDLLDSLDRTTLEMREDWF</sequence>
<dbReference type="InterPro" id="IPR013786">
    <property type="entry name" value="AcylCoA_DH/ox_N"/>
</dbReference>
<dbReference type="RefSeq" id="WP_245675468.1">
    <property type="nucleotide sequence ID" value="NZ_FMDN01000006.1"/>
</dbReference>
<dbReference type="GO" id="GO:0016627">
    <property type="term" value="F:oxidoreductase activity, acting on the CH-CH group of donors"/>
    <property type="evidence" value="ECO:0007669"/>
    <property type="project" value="InterPro"/>
</dbReference>
<evidence type="ECO:0000256" key="2">
    <source>
        <dbReference type="ARBA" id="ARBA00009347"/>
    </source>
</evidence>